<dbReference type="InterPro" id="IPR036413">
    <property type="entry name" value="YaeB-like_sf"/>
</dbReference>
<evidence type="ECO:0000313" key="5">
    <source>
        <dbReference type="Proteomes" id="UP000198635"/>
    </source>
</evidence>
<feature type="domain" description="TsaA-like" evidence="3">
    <location>
        <begin position="6"/>
        <end position="137"/>
    </location>
</feature>
<dbReference type="InterPro" id="IPR023370">
    <property type="entry name" value="TrmO-like_N"/>
</dbReference>
<dbReference type="RefSeq" id="WP_092377552.1">
    <property type="nucleotide sequence ID" value="NZ_FORX01000018.1"/>
</dbReference>
<dbReference type="Proteomes" id="UP000198635">
    <property type="component" value="Unassembled WGS sequence"/>
</dbReference>
<dbReference type="OrthoDB" id="9804309at2"/>
<comment type="similarity">
    <text evidence="2">Belongs to the tRNA methyltransferase O family.</text>
</comment>
<gene>
    <name evidence="4" type="ORF">SAMN04488082_11813</name>
</gene>
<evidence type="ECO:0000313" key="4">
    <source>
        <dbReference type="EMBL" id="SFK24752.1"/>
    </source>
</evidence>
<dbReference type="CDD" id="cd09281">
    <property type="entry name" value="UPF0066"/>
    <property type="match status" value="1"/>
</dbReference>
<dbReference type="Gene3D" id="2.40.30.70">
    <property type="entry name" value="YaeB-like"/>
    <property type="match status" value="1"/>
</dbReference>
<evidence type="ECO:0000256" key="1">
    <source>
        <dbReference type="ARBA" id="ARBA00022691"/>
    </source>
</evidence>
<evidence type="ECO:0000256" key="2">
    <source>
        <dbReference type="ARBA" id="ARBA00033753"/>
    </source>
</evidence>
<accession>A0A1I3XZ06</accession>
<reference evidence="5" key="1">
    <citation type="submission" date="2016-10" db="EMBL/GenBank/DDBJ databases">
        <authorList>
            <person name="Varghese N."/>
            <person name="Submissions S."/>
        </authorList>
    </citation>
    <scope>NUCLEOTIDE SEQUENCE [LARGE SCALE GENOMIC DNA]</scope>
    <source>
        <strain evidence="5">DSM 5918</strain>
    </source>
</reference>
<dbReference type="PROSITE" id="PS51668">
    <property type="entry name" value="TSAA_2"/>
    <property type="match status" value="1"/>
</dbReference>
<protein>
    <submittedName>
        <fullName evidence="4">tRNA-Thr(GGU) m(6)t(6)A37 methyltransferase TsaA</fullName>
    </submittedName>
</protein>
<keyword evidence="4" id="KW-0808">Transferase</keyword>
<dbReference type="NCBIfam" id="TIGR00104">
    <property type="entry name" value="tRNA_TsaA"/>
    <property type="match status" value="1"/>
</dbReference>
<keyword evidence="1" id="KW-0949">S-adenosyl-L-methionine</keyword>
<dbReference type="PANTHER" id="PTHR12818">
    <property type="entry name" value="TRNA (ADENINE(37)-N6)-METHYLTRANSFERASE"/>
    <property type="match status" value="1"/>
</dbReference>
<evidence type="ECO:0000259" key="3">
    <source>
        <dbReference type="PROSITE" id="PS51668"/>
    </source>
</evidence>
<dbReference type="GO" id="GO:0008168">
    <property type="term" value="F:methyltransferase activity"/>
    <property type="evidence" value="ECO:0007669"/>
    <property type="project" value="UniProtKB-KW"/>
</dbReference>
<dbReference type="PANTHER" id="PTHR12818:SF0">
    <property type="entry name" value="TRNA (ADENINE(37)-N6)-METHYLTRANSFERASE"/>
    <property type="match status" value="1"/>
</dbReference>
<name>A0A1I3XZ06_9BACT</name>
<organism evidence="4 5">
    <name type="scientific">Desulfomicrobium apsheronum</name>
    <dbReference type="NCBI Taxonomy" id="52560"/>
    <lineage>
        <taxon>Bacteria</taxon>
        <taxon>Pseudomonadati</taxon>
        <taxon>Thermodesulfobacteriota</taxon>
        <taxon>Desulfovibrionia</taxon>
        <taxon>Desulfovibrionales</taxon>
        <taxon>Desulfomicrobiaceae</taxon>
        <taxon>Desulfomicrobium</taxon>
    </lineage>
</organism>
<dbReference type="STRING" id="52560.SAMN04488082_11813"/>
<dbReference type="Pfam" id="PF01980">
    <property type="entry name" value="TrmO_N"/>
    <property type="match status" value="1"/>
</dbReference>
<dbReference type="AlphaFoldDB" id="A0A1I3XZ06"/>
<dbReference type="InterPro" id="IPR040372">
    <property type="entry name" value="YaeB-like"/>
</dbReference>
<keyword evidence="4" id="KW-0489">Methyltransferase</keyword>
<sequence>MDDIRIRPIGVINSPFTDRADMPIQPCGARDVAGRIVLEEALAPGLTDLEGFSHIYLLYHFHMSRGFDLTVVPFMEPAERGLFSTRAPRRPNQIGMSIVRLERVEGNVLHILDVDVLDGTPLLDIKPYFKTFDAFPEAISGWAESHQNEAGRVRSDKRFVDPKK</sequence>
<keyword evidence="5" id="KW-1185">Reference proteome</keyword>
<dbReference type="SUPFAM" id="SSF118196">
    <property type="entry name" value="YaeB-like"/>
    <property type="match status" value="1"/>
</dbReference>
<dbReference type="InterPro" id="IPR036414">
    <property type="entry name" value="YaeB_N_sf"/>
</dbReference>
<proteinExistence type="inferred from homology"/>
<dbReference type="EMBL" id="FORX01000018">
    <property type="protein sequence ID" value="SFK24752.1"/>
    <property type="molecule type" value="Genomic_DNA"/>
</dbReference>
<dbReference type="GO" id="GO:0032259">
    <property type="term" value="P:methylation"/>
    <property type="evidence" value="ECO:0007669"/>
    <property type="project" value="UniProtKB-KW"/>
</dbReference>